<evidence type="ECO:0000313" key="4">
    <source>
        <dbReference type="Proteomes" id="UP000199572"/>
    </source>
</evidence>
<dbReference type="AlphaFoldDB" id="A0A1H9QE35"/>
<name>A0A1H9QE35_9SPHI</name>
<dbReference type="Pfam" id="PF02517">
    <property type="entry name" value="Rce1-like"/>
    <property type="match status" value="1"/>
</dbReference>
<dbReference type="PANTHER" id="PTHR43592">
    <property type="entry name" value="CAAX AMINO TERMINAL PROTEASE"/>
    <property type="match status" value="1"/>
</dbReference>
<dbReference type="OrthoDB" id="9779573at2"/>
<dbReference type="GO" id="GO:0080120">
    <property type="term" value="P:CAAX-box protein maturation"/>
    <property type="evidence" value="ECO:0007669"/>
    <property type="project" value="UniProtKB-ARBA"/>
</dbReference>
<sequence>MNKQEFISTKSPIIGVTIVIALLFGAIIFMSKLFQLLHLPVGGQTIFISRLIFWLLLLATWAYATKLEGQKLILWKEKDYNFWFYPLSIIGMFFLIAFSAAILGLIVKIFHLETESVAIKRMIKIFKNNYALLLFTAVTAGITEEVLFRGYIQPRLEMYFKNPYIAIVVSSILFGLLHCTYGTVINILGPIFISLIFAVHYWKFKNLKILIFSHFLWDFVLLEIAIRR</sequence>
<dbReference type="PANTHER" id="PTHR43592:SF15">
    <property type="entry name" value="CAAX AMINO TERMINAL PROTEASE FAMILY PROTEIN"/>
    <property type="match status" value="1"/>
</dbReference>
<protein>
    <recommendedName>
        <fullName evidence="2">CAAX prenyl protease 2/Lysostaphin resistance protein A-like domain-containing protein</fullName>
    </recommendedName>
</protein>
<evidence type="ECO:0000256" key="1">
    <source>
        <dbReference type="SAM" id="Phobius"/>
    </source>
</evidence>
<evidence type="ECO:0000313" key="3">
    <source>
        <dbReference type="EMBL" id="SER58692.1"/>
    </source>
</evidence>
<keyword evidence="1" id="KW-1133">Transmembrane helix</keyword>
<dbReference type="EMBL" id="FOGG01000011">
    <property type="protein sequence ID" value="SER58692.1"/>
    <property type="molecule type" value="Genomic_DNA"/>
</dbReference>
<dbReference type="Proteomes" id="UP000199572">
    <property type="component" value="Unassembled WGS sequence"/>
</dbReference>
<gene>
    <name evidence="3" type="ORF">SAMN04488023_111161</name>
</gene>
<keyword evidence="4" id="KW-1185">Reference proteome</keyword>
<proteinExistence type="predicted"/>
<feature type="transmembrane region" description="Helical" evidence="1">
    <location>
        <begin position="46"/>
        <end position="64"/>
    </location>
</feature>
<organism evidence="3 4">
    <name type="scientific">Pedobacter rhizosphaerae</name>
    <dbReference type="NCBI Taxonomy" id="390241"/>
    <lineage>
        <taxon>Bacteria</taxon>
        <taxon>Pseudomonadati</taxon>
        <taxon>Bacteroidota</taxon>
        <taxon>Sphingobacteriia</taxon>
        <taxon>Sphingobacteriales</taxon>
        <taxon>Sphingobacteriaceae</taxon>
        <taxon>Pedobacter</taxon>
    </lineage>
</organism>
<feature type="transmembrane region" description="Helical" evidence="1">
    <location>
        <begin position="84"/>
        <end position="110"/>
    </location>
</feature>
<accession>A0A1H9QE35</accession>
<feature type="transmembrane region" description="Helical" evidence="1">
    <location>
        <begin position="209"/>
        <end position="226"/>
    </location>
</feature>
<keyword evidence="1" id="KW-0472">Membrane</keyword>
<feature type="transmembrane region" description="Helical" evidence="1">
    <location>
        <begin position="130"/>
        <end position="152"/>
    </location>
</feature>
<dbReference type="STRING" id="390241.SAMN04488023_111161"/>
<keyword evidence="1" id="KW-0812">Transmembrane</keyword>
<feature type="domain" description="CAAX prenyl protease 2/Lysostaphin resistance protein A-like" evidence="2">
    <location>
        <begin position="130"/>
        <end position="220"/>
    </location>
</feature>
<reference evidence="4" key="1">
    <citation type="submission" date="2016-10" db="EMBL/GenBank/DDBJ databases">
        <authorList>
            <person name="Varghese N."/>
            <person name="Submissions S."/>
        </authorList>
    </citation>
    <scope>NUCLEOTIDE SEQUENCE [LARGE SCALE GENOMIC DNA]</scope>
    <source>
        <strain evidence="4">DSM 18610</strain>
    </source>
</reference>
<dbReference type="InterPro" id="IPR003675">
    <property type="entry name" value="Rce1/LyrA-like_dom"/>
</dbReference>
<feature type="transmembrane region" description="Helical" evidence="1">
    <location>
        <begin position="12"/>
        <end position="34"/>
    </location>
</feature>
<evidence type="ECO:0000259" key="2">
    <source>
        <dbReference type="Pfam" id="PF02517"/>
    </source>
</evidence>
<feature type="transmembrane region" description="Helical" evidence="1">
    <location>
        <begin position="158"/>
        <end position="177"/>
    </location>
</feature>
<dbReference type="GO" id="GO:0004175">
    <property type="term" value="F:endopeptidase activity"/>
    <property type="evidence" value="ECO:0007669"/>
    <property type="project" value="UniProtKB-ARBA"/>
</dbReference>
<dbReference type="RefSeq" id="WP_090884265.1">
    <property type="nucleotide sequence ID" value="NZ_FOGG01000011.1"/>
</dbReference>